<keyword evidence="4" id="KW-0378">Hydrolase</keyword>
<evidence type="ECO:0000259" key="3">
    <source>
        <dbReference type="Pfam" id="PF03372"/>
    </source>
</evidence>
<reference evidence="4 5" key="1">
    <citation type="submission" date="2020-03" db="EMBL/GenBank/DDBJ databases">
        <title>Complete genome sequence of Monaibacterium sp. ALG8 with diverse plasmids.</title>
        <authorList>
            <person name="Sun C."/>
        </authorList>
    </citation>
    <scope>NUCLEOTIDE SEQUENCE [LARGE SCALE GENOMIC DNA]</scope>
    <source>
        <strain evidence="4 5">ALG8</strain>
    </source>
</reference>
<dbReference type="Proteomes" id="UP000500791">
    <property type="component" value="Chromosome"/>
</dbReference>
<dbReference type="RefSeq" id="WP_166187737.1">
    <property type="nucleotide sequence ID" value="NZ_CP049811.1"/>
</dbReference>
<dbReference type="GO" id="GO:0004527">
    <property type="term" value="F:exonuclease activity"/>
    <property type="evidence" value="ECO:0007669"/>
    <property type="project" value="UniProtKB-KW"/>
</dbReference>
<evidence type="ECO:0000313" key="5">
    <source>
        <dbReference type="Proteomes" id="UP000500791"/>
    </source>
</evidence>
<keyword evidence="4" id="KW-0269">Exonuclease</keyword>
<feature type="signal peptide" evidence="2">
    <location>
        <begin position="1"/>
        <end position="28"/>
    </location>
</feature>
<accession>A0A6G7VHZ0</accession>
<protein>
    <submittedName>
        <fullName evidence="4">Endonuclease/exonuclease/phosphatase family protein</fullName>
    </submittedName>
</protein>
<organism evidence="4 5">
    <name type="scientific">Pontivivens nitratireducens</name>
    <dbReference type="NCBI Taxonomy" id="2758038"/>
    <lineage>
        <taxon>Bacteria</taxon>
        <taxon>Pseudomonadati</taxon>
        <taxon>Pseudomonadota</taxon>
        <taxon>Alphaproteobacteria</taxon>
        <taxon>Rhodobacterales</taxon>
        <taxon>Paracoccaceae</taxon>
        <taxon>Pontivivens</taxon>
    </lineage>
</organism>
<keyword evidence="2" id="KW-0732">Signal</keyword>
<evidence type="ECO:0000256" key="2">
    <source>
        <dbReference type="SAM" id="SignalP"/>
    </source>
</evidence>
<dbReference type="InterPro" id="IPR036691">
    <property type="entry name" value="Endo/exonu/phosph_ase_sf"/>
</dbReference>
<sequence length="374" mass="40319">MADRPGAHRLSLRAALALCLSLTNAAQAETLRLATYNVALSRDYAGHLVQDVERRDQPILQIAAVLREVAPDIVLLTEMDRDPQLRALAGLQQILAEQGLIYPYSYAGPVNAGVMTGLDLDGDGWVNDPEDAQGWGKWPGHRGMALLSRYPIGPARTFRLSLWDDVPGSMIPTGEPAQVRAIQRLSSKSHWDIGIALPQGGTLHVLAAHPTPPVFDGAQDRNGRRNADEIAWFNRYLDGEAMRDDAGLTAPLAQGPVAVLADLNADPFDGEARRGSLRTLLGHPRLQDPAPTSRGAVIAGVGGANDAHLGPADQDTADWRDDPGPGNLRVDYVLPDARLRVSGAGVFWPIPDAPLHEEAMASDHRLVWVDVDLP</sequence>
<dbReference type="EMBL" id="CP049811">
    <property type="protein sequence ID" value="QIK39510.1"/>
    <property type="molecule type" value="Genomic_DNA"/>
</dbReference>
<evidence type="ECO:0000256" key="1">
    <source>
        <dbReference type="SAM" id="MobiDB-lite"/>
    </source>
</evidence>
<name>A0A6G7VHZ0_9RHOB</name>
<gene>
    <name evidence="4" type="ORF">G8E03_01280</name>
</gene>
<feature type="domain" description="Endonuclease/exonuclease/phosphatase" evidence="3">
    <location>
        <begin position="34"/>
        <end position="364"/>
    </location>
</feature>
<dbReference type="GO" id="GO:0004519">
    <property type="term" value="F:endonuclease activity"/>
    <property type="evidence" value="ECO:0007669"/>
    <property type="project" value="UniProtKB-KW"/>
</dbReference>
<dbReference type="SUPFAM" id="SSF56219">
    <property type="entry name" value="DNase I-like"/>
    <property type="match status" value="1"/>
</dbReference>
<keyword evidence="5" id="KW-1185">Reference proteome</keyword>
<dbReference type="AlphaFoldDB" id="A0A6G7VHZ0"/>
<dbReference type="InterPro" id="IPR005135">
    <property type="entry name" value="Endo/exonuclease/phosphatase"/>
</dbReference>
<feature type="region of interest" description="Disordered" evidence="1">
    <location>
        <begin position="301"/>
        <end position="325"/>
    </location>
</feature>
<dbReference type="Pfam" id="PF03372">
    <property type="entry name" value="Exo_endo_phos"/>
    <property type="match status" value="1"/>
</dbReference>
<keyword evidence="4" id="KW-0255">Endonuclease</keyword>
<keyword evidence="4" id="KW-0540">Nuclease</keyword>
<evidence type="ECO:0000313" key="4">
    <source>
        <dbReference type="EMBL" id="QIK39510.1"/>
    </source>
</evidence>
<feature type="chain" id="PRO_5026276387" evidence="2">
    <location>
        <begin position="29"/>
        <end position="374"/>
    </location>
</feature>
<dbReference type="KEGG" id="mon:G8E03_01280"/>
<proteinExistence type="predicted"/>
<dbReference type="Gene3D" id="3.60.10.10">
    <property type="entry name" value="Endonuclease/exonuclease/phosphatase"/>
    <property type="match status" value="1"/>
</dbReference>